<feature type="region of interest" description="Disordered" evidence="5">
    <location>
        <begin position="1"/>
        <end position="28"/>
    </location>
</feature>
<evidence type="ECO:0000256" key="6">
    <source>
        <dbReference type="SAM" id="Phobius"/>
    </source>
</evidence>
<feature type="transmembrane region" description="Helical" evidence="6">
    <location>
        <begin position="289"/>
        <end position="308"/>
    </location>
</feature>
<feature type="transmembrane region" description="Helical" evidence="6">
    <location>
        <begin position="199"/>
        <end position="218"/>
    </location>
</feature>
<reference evidence="9" key="1">
    <citation type="submission" date="2025-08" db="UniProtKB">
        <authorList>
            <consortium name="RefSeq"/>
        </authorList>
    </citation>
    <scope>IDENTIFICATION</scope>
    <source>
        <tissue evidence="9">Muscle</tissue>
    </source>
</reference>
<keyword evidence="2 6" id="KW-0812">Transmembrane</keyword>
<dbReference type="PANTHER" id="PTHR22911">
    <property type="entry name" value="ACYL-MALONYL CONDENSING ENZYME-RELATED"/>
    <property type="match status" value="1"/>
</dbReference>
<keyword evidence="3 6" id="KW-1133">Transmembrane helix</keyword>
<dbReference type="Proteomes" id="UP000694941">
    <property type="component" value="Unplaced"/>
</dbReference>
<dbReference type="SUPFAM" id="SSF103481">
    <property type="entry name" value="Multidrug resistance efflux transporter EmrE"/>
    <property type="match status" value="2"/>
</dbReference>
<evidence type="ECO:0000313" key="9">
    <source>
        <dbReference type="RefSeq" id="XP_013789531.1"/>
    </source>
</evidence>
<feature type="transmembrane region" description="Helical" evidence="6">
    <location>
        <begin position="314"/>
        <end position="333"/>
    </location>
</feature>
<accession>A0ABM1BVK9</accession>
<organism evidence="8 9">
    <name type="scientific">Limulus polyphemus</name>
    <name type="common">Atlantic horseshoe crab</name>
    <dbReference type="NCBI Taxonomy" id="6850"/>
    <lineage>
        <taxon>Eukaryota</taxon>
        <taxon>Metazoa</taxon>
        <taxon>Ecdysozoa</taxon>
        <taxon>Arthropoda</taxon>
        <taxon>Chelicerata</taxon>
        <taxon>Merostomata</taxon>
        <taxon>Xiphosura</taxon>
        <taxon>Limulidae</taxon>
        <taxon>Limulus</taxon>
    </lineage>
</organism>
<feature type="domain" description="EamA" evidence="7">
    <location>
        <begin position="200"/>
        <end position="331"/>
    </location>
</feature>
<dbReference type="InterPro" id="IPR037185">
    <property type="entry name" value="EmrE-like"/>
</dbReference>
<feature type="transmembrane region" description="Helical" evidence="6">
    <location>
        <begin position="138"/>
        <end position="156"/>
    </location>
</feature>
<feature type="transmembrane region" description="Helical" evidence="6">
    <location>
        <begin position="163"/>
        <end position="179"/>
    </location>
</feature>
<feature type="transmembrane region" description="Helical" evidence="6">
    <location>
        <begin position="109"/>
        <end position="132"/>
    </location>
</feature>
<sequence length="340" mass="36678">MPTSQDSEVSSNGPAYRLNPETTSESTPLLSNSLQKRCWDKFLKLPGLGFMCSLGSGVFVAICSLMFKLLPSINPLEILVFNSVFQTAIFASVIIKTREPLFGVQGERCFLLLRAIIGAVSATLIYSAFQLIPLADASTIAFSAPVFVNVFACVLLGESCDGFHVVTVLTTVTGVFLISKPPFLFRDEQDSDVSTSDRISGSCMALGGCLGMALVFVVMRKLKRTSYSSINIVFSSSIVILDSVVLTVINEWSFPHCGEDGWFIIVSVISFTVASFLQTAALKLEEAGLVSIGRTINVVLSFIFQVMLLEERVGWTSVLGAVLVCSSVGVIGIKRCKNST</sequence>
<feature type="transmembrane region" description="Helical" evidence="6">
    <location>
        <begin position="79"/>
        <end position="97"/>
    </location>
</feature>
<dbReference type="InterPro" id="IPR000620">
    <property type="entry name" value="EamA_dom"/>
</dbReference>
<feature type="transmembrane region" description="Helical" evidence="6">
    <location>
        <begin position="45"/>
        <end position="67"/>
    </location>
</feature>
<proteinExistence type="predicted"/>
<protein>
    <submittedName>
        <fullName evidence="9">Solute carrier family 35 member G1-like</fullName>
    </submittedName>
</protein>
<dbReference type="GeneID" id="106473397"/>
<evidence type="ECO:0000256" key="5">
    <source>
        <dbReference type="SAM" id="MobiDB-lite"/>
    </source>
</evidence>
<dbReference type="Pfam" id="PF00892">
    <property type="entry name" value="EamA"/>
    <property type="match status" value="2"/>
</dbReference>
<keyword evidence="4 6" id="KW-0472">Membrane</keyword>
<feature type="transmembrane region" description="Helical" evidence="6">
    <location>
        <begin position="230"/>
        <end position="249"/>
    </location>
</feature>
<comment type="subcellular location">
    <subcellularLocation>
        <location evidence="1">Membrane</location>
        <topology evidence="1">Multi-pass membrane protein</topology>
    </subcellularLocation>
</comment>
<gene>
    <name evidence="9" type="primary">LOC106473397</name>
</gene>
<keyword evidence="8" id="KW-1185">Reference proteome</keyword>
<feature type="transmembrane region" description="Helical" evidence="6">
    <location>
        <begin position="261"/>
        <end position="282"/>
    </location>
</feature>
<evidence type="ECO:0000256" key="2">
    <source>
        <dbReference type="ARBA" id="ARBA00022692"/>
    </source>
</evidence>
<evidence type="ECO:0000256" key="4">
    <source>
        <dbReference type="ARBA" id="ARBA00023136"/>
    </source>
</evidence>
<evidence type="ECO:0000256" key="1">
    <source>
        <dbReference type="ARBA" id="ARBA00004141"/>
    </source>
</evidence>
<feature type="domain" description="EamA" evidence="7">
    <location>
        <begin position="49"/>
        <end position="179"/>
    </location>
</feature>
<dbReference type="RefSeq" id="XP_013789531.1">
    <property type="nucleotide sequence ID" value="XM_013934077.2"/>
</dbReference>
<feature type="compositionally biased region" description="Polar residues" evidence="5">
    <location>
        <begin position="1"/>
        <end position="13"/>
    </location>
</feature>
<evidence type="ECO:0000313" key="8">
    <source>
        <dbReference type="Proteomes" id="UP000694941"/>
    </source>
</evidence>
<name>A0ABM1BVK9_LIMPO</name>
<evidence type="ECO:0000259" key="7">
    <source>
        <dbReference type="Pfam" id="PF00892"/>
    </source>
</evidence>
<dbReference type="PANTHER" id="PTHR22911:SF6">
    <property type="entry name" value="SOLUTE CARRIER FAMILY 35 MEMBER G1"/>
    <property type="match status" value="1"/>
</dbReference>
<evidence type="ECO:0000256" key="3">
    <source>
        <dbReference type="ARBA" id="ARBA00022989"/>
    </source>
</evidence>